<keyword evidence="3" id="KW-1185">Reference proteome</keyword>
<feature type="domain" description="PDZ" evidence="1">
    <location>
        <begin position="1"/>
        <end position="71"/>
    </location>
</feature>
<dbReference type="RefSeq" id="WP_308456110.1">
    <property type="nucleotide sequence ID" value="NZ_JAJEQM010000005.1"/>
</dbReference>
<dbReference type="InterPro" id="IPR058240">
    <property type="entry name" value="rSAM_sf"/>
</dbReference>
<dbReference type="Pfam" id="PF04459">
    <property type="entry name" value="DUF512"/>
    <property type="match status" value="1"/>
</dbReference>
<proteinExistence type="predicted"/>
<name>A0AAE3DXD0_9FIRM</name>
<organism evidence="2 3">
    <name type="scientific">Hominilimicola fabiformis</name>
    <dbReference type="NCBI Taxonomy" id="2885356"/>
    <lineage>
        <taxon>Bacteria</taxon>
        <taxon>Bacillati</taxon>
        <taxon>Bacillota</taxon>
        <taxon>Clostridia</taxon>
        <taxon>Eubacteriales</taxon>
        <taxon>Oscillospiraceae</taxon>
        <taxon>Hominilimicola</taxon>
    </lineage>
</organism>
<dbReference type="Gene3D" id="3.20.20.70">
    <property type="entry name" value="Aldolase class I"/>
    <property type="match status" value="1"/>
</dbReference>
<accession>A0AAE3DXD0</accession>
<gene>
    <name evidence="2" type="ORF">LKE05_04715</name>
</gene>
<dbReference type="AlphaFoldDB" id="A0AAE3DXD0"/>
<dbReference type="Proteomes" id="UP001198242">
    <property type="component" value="Unassembled WGS sequence"/>
</dbReference>
<sequence>MRKVNTTIKYIEPYSIAEDAGIEVGDKLISINGHDFHDILEYRYLTAEYEVTLEILKKDGTTEVITVENDYDDIGIEFEEGLIDEAQSCRNKCIFCFIDQLPKGMRETVYFKDDDTRLSFLQGNYVTLTNMSDEEIDRLIKMRVSPINVSVQATNPELRCKMLNNRFAGKCYDIMKKFAANNIYMNCQIVLCPEINDGKELDRSISELAALFPNVNSVSIVPVGLTRYRDGLYPLKPFTKETSAQTIKQVETWQKKLYDKLGTRLIYLSDEFYLNAELPIPDVEVYEGFPQLENGVGLIASMAEEFDSAIKLVKNKKYDRNVTLVTGEAAASFITGLSERLMEKTDVKITVYAIKNNFFGGGVNVSGLVTGGDIIDQLKDKPIGDIMLIPHSMLRDEDGIFLDDLTVSDVEKALNVKIEPVINDGYEFIEKILGEELEF</sequence>
<protein>
    <submittedName>
        <fullName evidence="2">DUF512 domain-containing protein</fullName>
    </submittedName>
</protein>
<dbReference type="Pfam" id="PF19238">
    <property type="entry name" value="Radical_SAM_2"/>
    <property type="match status" value="1"/>
</dbReference>
<dbReference type="PROSITE" id="PS50106">
    <property type="entry name" value="PDZ"/>
    <property type="match status" value="1"/>
</dbReference>
<reference evidence="2 3" key="1">
    <citation type="submission" date="2021-10" db="EMBL/GenBank/DDBJ databases">
        <title>Anaerobic single-cell dispensing facilitates the cultivation of human gut bacteria.</title>
        <authorList>
            <person name="Afrizal A."/>
        </authorList>
    </citation>
    <scope>NUCLEOTIDE SEQUENCE [LARGE SCALE GENOMIC DNA]</scope>
    <source>
        <strain evidence="2 3">CLA-AA-H232</strain>
    </source>
</reference>
<dbReference type="InterPro" id="IPR045375">
    <property type="entry name" value="Put_radical_SAM-like_N"/>
</dbReference>
<evidence type="ECO:0000313" key="3">
    <source>
        <dbReference type="Proteomes" id="UP001198242"/>
    </source>
</evidence>
<dbReference type="Pfam" id="PF17820">
    <property type="entry name" value="PDZ_6"/>
    <property type="match status" value="1"/>
</dbReference>
<dbReference type="InterPro" id="IPR013785">
    <property type="entry name" value="Aldolase_TIM"/>
</dbReference>
<dbReference type="Gene3D" id="2.30.42.10">
    <property type="match status" value="1"/>
</dbReference>
<dbReference type="SUPFAM" id="SSF50156">
    <property type="entry name" value="PDZ domain-like"/>
    <property type="match status" value="1"/>
</dbReference>
<evidence type="ECO:0000259" key="1">
    <source>
        <dbReference type="PROSITE" id="PS50106"/>
    </source>
</evidence>
<dbReference type="EMBL" id="JAJEQM010000005">
    <property type="protein sequence ID" value="MCC2210091.1"/>
    <property type="molecule type" value="Genomic_DNA"/>
</dbReference>
<dbReference type="InterPro" id="IPR007549">
    <property type="entry name" value="DUF512"/>
</dbReference>
<dbReference type="InterPro" id="IPR036034">
    <property type="entry name" value="PDZ_sf"/>
</dbReference>
<dbReference type="InterPro" id="IPR001478">
    <property type="entry name" value="PDZ"/>
</dbReference>
<dbReference type="InterPro" id="IPR041489">
    <property type="entry name" value="PDZ_6"/>
</dbReference>
<evidence type="ECO:0000313" key="2">
    <source>
        <dbReference type="EMBL" id="MCC2210091.1"/>
    </source>
</evidence>
<comment type="caution">
    <text evidence="2">The sequence shown here is derived from an EMBL/GenBank/DDBJ whole genome shotgun (WGS) entry which is preliminary data.</text>
</comment>
<dbReference type="SUPFAM" id="SSF102114">
    <property type="entry name" value="Radical SAM enzymes"/>
    <property type="match status" value="1"/>
</dbReference>